<proteinExistence type="inferred from homology"/>
<feature type="transmembrane region" description="Helical" evidence="5">
    <location>
        <begin position="112"/>
        <end position="131"/>
    </location>
</feature>
<comment type="caution">
    <text evidence="6">The sequence shown here is derived from an EMBL/GenBank/DDBJ whole genome shotgun (WGS) entry which is preliminary data.</text>
</comment>
<evidence type="ECO:0000313" key="6">
    <source>
        <dbReference type="EMBL" id="MZR12929.1"/>
    </source>
</evidence>
<sequence>MDMVQLATMGGLLLVIGGFAGILAGLLGVGGGIVLVPAFYYAFAGLGYGGPELMQVCLATSLATIIVTSIRSVTSHNKKGAVEWPILRAWAPGIMIGAVIGVLVASGLRTPTLQAIFGTIGIVISFYMLFFKSEWQIADQMPGLVGRSILSPLVGFLSVLMGIGGGSFGVPIMTLHGLPIHRAVATAAGFGLVIAVPSVIAFLFVDVAGAPPYTLGAVNVPAFLIVIFATTLTAPLGVRIAHALDPKPLKRAFGVFLLLVAGNMLRKALLG</sequence>
<feature type="transmembrane region" description="Helical" evidence="5">
    <location>
        <begin position="184"/>
        <end position="205"/>
    </location>
</feature>
<evidence type="ECO:0000256" key="2">
    <source>
        <dbReference type="ARBA" id="ARBA00022692"/>
    </source>
</evidence>
<feature type="transmembrane region" description="Helical" evidence="5">
    <location>
        <begin position="53"/>
        <end position="74"/>
    </location>
</feature>
<feature type="transmembrane region" description="Helical" evidence="5">
    <location>
        <begin position="152"/>
        <end position="172"/>
    </location>
</feature>
<keyword evidence="5" id="KW-1003">Cell membrane</keyword>
<evidence type="ECO:0000256" key="3">
    <source>
        <dbReference type="ARBA" id="ARBA00022989"/>
    </source>
</evidence>
<dbReference type="PANTHER" id="PTHR43483:SF3">
    <property type="entry name" value="MEMBRANE TRANSPORTER PROTEIN HI_0806-RELATED"/>
    <property type="match status" value="1"/>
</dbReference>
<dbReference type="Pfam" id="PF01925">
    <property type="entry name" value="TauE"/>
    <property type="match status" value="1"/>
</dbReference>
<accession>A0A845M1M6</accession>
<feature type="transmembrane region" description="Helical" evidence="5">
    <location>
        <begin position="217"/>
        <end position="236"/>
    </location>
</feature>
<dbReference type="EMBL" id="WTUX01000011">
    <property type="protein sequence ID" value="MZR12929.1"/>
    <property type="molecule type" value="Genomic_DNA"/>
</dbReference>
<evidence type="ECO:0000256" key="5">
    <source>
        <dbReference type="RuleBase" id="RU363041"/>
    </source>
</evidence>
<keyword evidence="2 5" id="KW-0812">Transmembrane</keyword>
<protein>
    <recommendedName>
        <fullName evidence="5">Probable membrane transporter protein</fullName>
    </recommendedName>
</protein>
<dbReference type="Proteomes" id="UP000467322">
    <property type="component" value="Unassembled WGS sequence"/>
</dbReference>
<dbReference type="InterPro" id="IPR002781">
    <property type="entry name" value="TM_pro_TauE-like"/>
</dbReference>
<name>A0A845M1M6_9RHOB</name>
<organism evidence="6 7">
    <name type="scientific">Maritimibacter harenae</name>
    <dbReference type="NCBI Taxonomy" id="2606218"/>
    <lineage>
        <taxon>Bacteria</taxon>
        <taxon>Pseudomonadati</taxon>
        <taxon>Pseudomonadota</taxon>
        <taxon>Alphaproteobacteria</taxon>
        <taxon>Rhodobacterales</taxon>
        <taxon>Roseobacteraceae</taxon>
        <taxon>Maritimibacter</taxon>
    </lineage>
</organism>
<gene>
    <name evidence="6" type="ORF">GQE99_07840</name>
</gene>
<comment type="subcellular location">
    <subcellularLocation>
        <location evidence="5">Cell membrane</location>
        <topology evidence="5">Multi-pass membrane protein</topology>
    </subcellularLocation>
    <subcellularLocation>
        <location evidence="1">Membrane</location>
        <topology evidence="1">Multi-pass membrane protein</topology>
    </subcellularLocation>
</comment>
<comment type="similarity">
    <text evidence="5">Belongs to the 4-toluene sulfonate uptake permease (TSUP) (TC 2.A.102) family.</text>
</comment>
<dbReference type="AlphaFoldDB" id="A0A845M1M6"/>
<feature type="transmembrane region" description="Helical" evidence="5">
    <location>
        <begin position="12"/>
        <end position="41"/>
    </location>
</feature>
<reference evidence="6 7" key="1">
    <citation type="submission" date="2019-12" db="EMBL/GenBank/DDBJ databases">
        <title>Maritimibacter sp. nov. sp. isolated from sea sand.</title>
        <authorList>
            <person name="Kim J."/>
            <person name="Jeong S.E."/>
            <person name="Jung H.S."/>
            <person name="Jeon C.O."/>
        </authorList>
    </citation>
    <scope>NUCLEOTIDE SEQUENCE [LARGE SCALE GENOMIC DNA]</scope>
    <source>
        <strain evidence="6 7">DP07</strain>
    </source>
</reference>
<feature type="transmembrane region" description="Helical" evidence="5">
    <location>
        <begin position="248"/>
        <end position="265"/>
    </location>
</feature>
<evidence type="ECO:0000313" key="7">
    <source>
        <dbReference type="Proteomes" id="UP000467322"/>
    </source>
</evidence>
<keyword evidence="4 5" id="KW-0472">Membrane</keyword>
<keyword evidence="3 5" id="KW-1133">Transmembrane helix</keyword>
<keyword evidence="7" id="KW-1185">Reference proteome</keyword>
<evidence type="ECO:0000256" key="1">
    <source>
        <dbReference type="ARBA" id="ARBA00004141"/>
    </source>
</evidence>
<dbReference type="PANTHER" id="PTHR43483">
    <property type="entry name" value="MEMBRANE TRANSPORTER PROTEIN HI_0806-RELATED"/>
    <property type="match status" value="1"/>
</dbReference>
<dbReference type="GO" id="GO:0005886">
    <property type="term" value="C:plasma membrane"/>
    <property type="evidence" value="ECO:0007669"/>
    <property type="project" value="UniProtKB-SubCell"/>
</dbReference>
<evidence type="ECO:0000256" key="4">
    <source>
        <dbReference type="ARBA" id="ARBA00023136"/>
    </source>
</evidence>
<dbReference type="RefSeq" id="WP_161351044.1">
    <property type="nucleotide sequence ID" value="NZ_WTUX01000011.1"/>
</dbReference>
<feature type="transmembrane region" description="Helical" evidence="5">
    <location>
        <begin position="86"/>
        <end position="106"/>
    </location>
</feature>